<dbReference type="EMBL" id="JBHSFN010000008">
    <property type="protein sequence ID" value="MFC4587424.1"/>
    <property type="molecule type" value="Genomic_DNA"/>
</dbReference>
<sequence>MAICVFCASSQKIDKRYLDLATEVGTELGRRGHTLVTGGAVVSCMGAVTRAARRAGGRTVGVMPQVLVDLEIADADSDELIITDGMRERKGIMDARSDAFLVLPGGIGTLEELFEIWTSRVLGIHDKPLVILDPWGLYDPLRALVDGMYEQGFTRPDVFDAISWTATLDEALTHLERPSHPLTPTPGELGESTPG</sequence>
<evidence type="ECO:0000256" key="2">
    <source>
        <dbReference type="RuleBase" id="RU363015"/>
    </source>
</evidence>
<dbReference type="Pfam" id="PF03641">
    <property type="entry name" value="Lysine_decarbox"/>
    <property type="match status" value="1"/>
</dbReference>
<protein>
    <recommendedName>
        <fullName evidence="2">Cytokinin riboside 5'-monophosphate phosphoribohydrolase</fullName>
        <ecNumber evidence="2">3.2.2.n1</ecNumber>
    </recommendedName>
</protein>
<dbReference type="InterPro" id="IPR005269">
    <property type="entry name" value="LOG"/>
</dbReference>
<evidence type="ECO:0000256" key="1">
    <source>
        <dbReference type="ARBA" id="ARBA00006763"/>
    </source>
</evidence>
<comment type="similarity">
    <text evidence="1 2">Belongs to the LOG family.</text>
</comment>
<dbReference type="PANTHER" id="PTHR31223:SF70">
    <property type="entry name" value="LOG FAMILY PROTEIN YJL055W"/>
    <property type="match status" value="1"/>
</dbReference>
<dbReference type="EC" id="3.2.2.n1" evidence="2"/>
<dbReference type="NCBIfam" id="TIGR00730">
    <property type="entry name" value="Rossman fold protein, TIGR00730 family"/>
    <property type="match status" value="1"/>
</dbReference>
<comment type="catalytic activity">
    <reaction evidence="2">
        <text>N(6)-(dimethylallyl)adenosine 5'-phosphate + H2O = N(6)-dimethylallyladenine + D-ribose 5-phosphate</text>
        <dbReference type="Rhea" id="RHEA:48560"/>
        <dbReference type="ChEBI" id="CHEBI:15377"/>
        <dbReference type="ChEBI" id="CHEBI:17660"/>
        <dbReference type="ChEBI" id="CHEBI:57526"/>
        <dbReference type="ChEBI" id="CHEBI:78346"/>
        <dbReference type="EC" id="3.2.2.n1"/>
    </reaction>
</comment>
<reference evidence="5" key="1">
    <citation type="journal article" date="2019" name="Int. J. Syst. Evol. Microbiol.">
        <title>The Global Catalogue of Microorganisms (GCM) 10K type strain sequencing project: providing services to taxonomists for standard genome sequencing and annotation.</title>
        <authorList>
            <consortium name="The Broad Institute Genomics Platform"/>
            <consortium name="The Broad Institute Genome Sequencing Center for Infectious Disease"/>
            <person name="Wu L."/>
            <person name="Ma J."/>
        </authorList>
    </citation>
    <scope>NUCLEOTIDE SEQUENCE [LARGE SCALE GENOMIC DNA]</scope>
    <source>
        <strain evidence="5">CCUG 49560</strain>
    </source>
</reference>
<accession>A0ABV9EGM9</accession>
<keyword evidence="2" id="KW-0378">Hydrolase</keyword>
<organism evidence="4 5">
    <name type="scientific">Sphaerisporangium corydalis</name>
    <dbReference type="NCBI Taxonomy" id="1441875"/>
    <lineage>
        <taxon>Bacteria</taxon>
        <taxon>Bacillati</taxon>
        <taxon>Actinomycetota</taxon>
        <taxon>Actinomycetes</taxon>
        <taxon>Streptosporangiales</taxon>
        <taxon>Streptosporangiaceae</taxon>
        <taxon>Sphaerisporangium</taxon>
    </lineage>
</organism>
<comment type="caution">
    <text evidence="4">The sequence shown here is derived from an EMBL/GenBank/DDBJ whole genome shotgun (WGS) entry which is preliminary data.</text>
</comment>
<name>A0ABV9EGM9_9ACTN</name>
<evidence type="ECO:0000256" key="3">
    <source>
        <dbReference type="SAM" id="MobiDB-lite"/>
    </source>
</evidence>
<dbReference type="PANTHER" id="PTHR31223">
    <property type="entry name" value="LOG FAMILY PROTEIN YJL055W"/>
    <property type="match status" value="1"/>
</dbReference>
<gene>
    <name evidence="4" type="ORF">ACFO8L_15120</name>
</gene>
<dbReference type="RefSeq" id="WP_262842080.1">
    <property type="nucleotide sequence ID" value="NZ_JANZYP010000008.1"/>
</dbReference>
<proteinExistence type="inferred from homology"/>
<keyword evidence="2" id="KW-0203">Cytokinin biosynthesis</keyword>
<evidence type="ECO:0000313" key="5">
    <source>
        <dbReference type="Proteomes" id="UP001595891"/>
    </source>
</evidence>
<evidence type="ECO:0000313" key="4">
    <source>
        <dbReference type="EMBL" id="MFC4587424.1"/>
    </source>
</evidence>
<dbReference type="Proteomes" id="UP001595891">
    <property type="component" value="Unassembled WGS sequence"/>
</dbReference>
<dbReference type="SUPFAM" id="SSF102405">
    <property type="entry name" value="MCP/YpsA-like"/>
    <property type="match status" value="1"/>
</dbReference>
<dbReference type="Gene3D" id="3.40.50.450">
    <property type="match status" value="1"/>
</dbReference>
<comment type="catalytic activity">
    <reaction evidence="2">
        <text>9-ribosyl-trans-zeatin 5'-phosphate + H2O = trans-zeatin + D-ribose 5-phosphate</text>
        <dbReference type="Rhea" id="RHEA:48564"/>
        <dbReference type="ChEBI" id="CHEBI:15377"/>
        <dbReference type="ChEBI" id="CHEBI:16522"/>
        <dbReference type="ChEBI" id="CHEBI:78346"/>
        <dbReference type="ChEBI" id="CHEBI:87947"/>
        <dbReference type="EC" id="3.2.2.n1"/>
    </reaction>
</comment>
<feature type="region of interest" description="Disordered" evidence="3">
    <location>
        <begin position="175"/>
        <end position="195"/>
    </location>
</feature>
<keyword evidence="5" id="KW-1185">Reference proteome</keyword>
<dbReference type="InterPro" id="IPR031100">
    <property type="entry name" value="LOG_fam"/>
</dbReference>